<dbReference type="PROSITE" id="PS51446">
    <property type="entry name" value="PACIFASTIN"/>
    <property type="match status" value="2"/>
</dbReference>
<dbReference type="Proteomes" id="UP001566132">
    <property type="component" value="Unassembled WGS sequence"/>
</dbReference>
<dbReference type="InterPro" id="IPR016307">
    <property type="entry name" value="Prtase-inh_pacifastin"/>
</dbReference>
<evidence type="ECO:0000256" key="5">
    <source>
        <dbReference type="ARBA" id="ARBA00023157"/>
    </source>
</evidence>
<dbReference type="AlphaFoldDB" id="A0ABD1EPF2"/>
<feature type="disulfide bond" evidence="8">
    <location>
        <begin position="26"/>
        <end position="41"/>
    </location>
</feature>
<dbReference type="SUPFAM" id="SSF57283">
    <property type="entry name" value="PMP inhibitors"/>
    <property type="match status" value="2"/>
</dbReference>
<protein>
    <recommendedName>
        <fullName evidence="7">Protease inhibitor</fullName>
    </recommendedName>
</protein>
<evidence type="ECO:0000313" key="10">
    <source>
        <dbReference type="EMBL" id="KAL1498380.1"/>
    </source>
</evidence>
<name>A0ABD1EPF2_HYPHA</name>
<evidence type="ECO:0000256" key="7">
    <source>
        <dbReference type="PIRNR" id="PIRNR001625"/>
    </source>
</evidence>
<dbReference type="InterPro" id="IPR008037">
    <property type="entry name" value="Pacifastin_dom"/>
</dbReference>
<evidence type="ECO:0000256" key="2">
    <source>
        <dbReference type="ARBA" id="ARBA00022525"/>
    </source>
</evidence>
<keyword evidence="5 8" id="KW-1015">Disulfide bond</keyword>
<organism evidence="10 11">
    <name type="scientific">Hypothenemus hampei</name>
    <name type="common">Coffee berry borer</name>
    <dbReference type="NCBI Taxonomy" id="57062"/>
    <lineage>
        <taxon>Eukaryota</taxon>
        <taxon>Metazoa</taxon>
        <taxon>Ecdysozoa</taxon>
        <taxon>Arthropoda</taxon>
        <taxon>Hexapoda</taxon>
        <taxon>Insecta</taxon>
        <taxon>Pterygota</taxon>
        <taxon>Neoptera</taxon>
        <taxon>Endopterygota</taxon>
        <taxon>Coleoptera</taxon>
        <taxon>Polyphaga</taxon>
        <taxon>Cucujiformia</taxon>
        <taxon>Curculionidae</taxon>
        <taxon>Scolytinae</taxon>
        <taxon>Hypothenemus</taxon>
    </lineage>
</organism>
<feature type="domain" description="Pacifastin" evidence="9">
    <location>
        <begin position="59"/>
        <end position="94"/>
    </location>
</feature>
<dbReference type="InterPro" id="IPR036201">
    <property type="entry name" value="Pacifastin_dom_sf"/>
</dbReference>
<feature type="disulfide bond" evidence="8">
    <location>
        <begin position="36"/>
        <end position="54"/>
    </location>
</feature>
<keyword evidence="4 7" id="KW-0722">Serine protease inhibitor</keyword>
<dbReference type="GO" id="GO:0004867">
    <property type="term" value="F:serine-type endopeptidase inhibitor activity"/>
    <property type="evidence" value="ECO:0007669"/>
    <property type="project" value="UniProtKB-UniRule"/>
</dbReference>
<keyword evidence="2 7" id="KW-0964">Secreted</keyword>
<comment type="caution">
    <text evidence="10">The sequence shown here is derived from an EMBL/GenBank/DDBJ whole genome shotgun (WGS) entry which is preliminary data.</text>
</comment>
<comment type="subcellular location">
    <subcellularLocation>
        <location evidence="1 7">Secreted</location>
    </subcellularLocation>
</comment>
<feature type="site" description="Reactive bond" evidence="8">
    <location>
        <begin position="88"/>
        <end position="89"/>
    </location>
</feature>
<evidence type="ECO:0000313" key="11">
    <source>
        <dbReference type="Proteomes" id="UP001566132"/>
    </source>
</evidence>
<evidence type="ECO:0000256" key="6">
    <source>
        <dbReference type="ARBA" id="ARBA00029459"/>
    </source>
</evidence>
<keyword evidence="3 7" id="KW-0646">Protease inhibitor</keyword>
<evidence type="ECO:0000256" key="4">
    <source>
        <dbReference type="ARBA" id="ARBA00022900"/>
    </source>
</evidence>
<dbReference type="GO" id="GO:0005576">
    <property type="term" value="C:extracellular region"/>
    <property type="evidence" value="ECO:0007669"/>
    <property type="project" value="UniProtKB-SubCell"/>
</dbReference>
<evidence type="ECO:0000259" key="9">
    <source>
        <dbReference type="PROSITE" id="PS51446"/>
    </source>
</evidence>
<feature type="disulfide bond" evidence="8">
    <location>
        <begin position="39"/>
        <end position="49"/>
    </location>
</feature>
<gene>
    <name evidence="10" type="ORF">ABEB36_009187</name>
</gene>
<proteinExistence type="inferred from homology"/>
<comment type="similarity">
    <text evidence="6 7 8">Belongs to the protease inhibitor I19 family.</text>
</comment>
<evidence type="ECO:0000256" key="1">
    <source>
        <dbReference type="ARBA" id="ARBA00004613"/>
    </source>
</evidence>
<accession>A0ABD1EPF2</accession>
<feature type="signal peptide" evidence="7">
    <location>
        <begin position="1"/>
        <end position="20"/>
    </location>
</feature>
<evidence type="ECO:0000256" key="8">
    <source>
        <dbReference type="PROSITE-ProRule" id="PRU00776"/>
    </source>
</evidence>
<comment type="caution">
    <text evidence="8">Lacks conserved residue(s) required for the propagation of feature annotation.</text>
</comment>
<keyword evidence="7" id="KW-0732">Signal</keyword>
<feature type="chain" id="PRO_5044536855" description="Protease inhibitor" evidence="7">
    <location>
        <begin position="21"/>
        <end position="101"/>
    </location>
</feature>
<sequence length="101" mass="11150">MFRYFVFGLLLLTVLTAVESAAVAECSPNEVKQEDCNTCICVEAGFWSCTKMLCLEKRETKCDEGSITSFDNGCNTCRCYNGAWACTLKFCLNNNGTNGNN</sequence>
<keyword evidence="11" id="KW-1185">Reference proteome</keyword>
<dbReference type="PIRSF" id="PIRSF001625">
    <property type="entry name" value="Prot_inhib_pacifastin"/>
    <property type="match status" value="1"/>
</dbReference>
<reference evidence="10 11" key="1">
    <citation type="submission" date="2024-05" db="EMBL/GenBank/DDBJ databases">
        <title>Genetic variation in Jamaican populations of the coffee berry borer (Hypothenemus hampei).</title>
        <authorList>
            <person name="Errbii M."/>
            <person name="Myrie A."/>
        </authorList>
    </citation>
    <scope>NUCLEOTIDE SEQUENCE [LARGE SCALE GENOMIC DNA]</scope>
    <source>
        <strain evidence="10">JA-Hopewell-2020-01-JO</strain>
        <tissue evidence="10">Whole body</tissue>
    </source>
</reference>
<feature type="domain" description="Pacifastin" evidence="9">
    <location>
        <begin position="23"/>
        <end position="57"/>
    </location>
</feature>
<dbReference type="EMBL" id="JBDJPC010000006">
    <property type="protein sequence ID" value="KAL1498380.1"/>
    <property type="molecule type" value="Genomic_DNA"/>
</dbReference>
<evidence type="ECO:0000256" key="3">
    <source>
        <dbReference type="ARBA" id="ARBA00022690"/>
    </source>
</evidence>
<dbReference type="Pfam" id="PF05375">
    <property type="entry name" value="Pacifastin_I"/>
    <property type="match status" value="2"/>
</dbReference>